<sequence length="669" mass="73332">MVEIKKTGLKPKEEIIELLEGKNKIFVIACNKCYKEYTDETNEELDQFLKLMQENGKNVVGTARIDFLCNGQTAGKKISEFKNMDEAETICVVSCGIGAQTTMATLDGKPVYTVSDSLSIADNATTPQAYHGICIFGQKCAACGQCYLNFTGGICPIVECSKSLINGPCGGAKNGKCEISKEHDCAWEKIYERLSKQNRVQDFIFLQVNVNDFSKPTVEQTNALIKAVRDKRDENFYGGLHPYSNKDSTTDLPITAFPEPETVAILLSQHTGRICEPLVKAGEKVKYGQKIGEAGAPVSAPVHSSVSGEVIAVEPLLHPALKKEVPAIIIKSDGKNTPHESIVPNDPEKLPAEKLLEIIREKGIVGLGGAMFPTHIKLKPPKPVDILMINGCECEPYLTADERVIIERTEKVFSGIHIIAKILQVKKVYFAVEDHSQKAIAKIRDYIMQNPMEEDLSLVELKTKYPQGAERMLIKKITGREVPRGGLPFEVGVVVSNVGTCAAVSDAVREGMPLVKRVITVAGENIGKPGNYEVKIGTSVKDIIAYCSGSLSGFDFISYVLKMGGPMMGVQQQTLDVPVIKGTSGIVVFKKADIEQDIARQCIQCGRCVDVCPMELSPLHFIFCAKQEKWENTAAYNVKDCIECGCCDYICPSKLPIVEIVKKAKQKIK</sequence>
<dbReference type="NCBIfam" id="TIGR01945">
    <property type="entry name" value="rnfC"/>
    <property type="match status" value="1"/>
</dbReference>
<feature type="binding site" evidence="8">
    <location>
        <position position="605"/>
    </location>
    <ligand>
        <name>[4Fe-4S] cluster</name>
        <dbReference type="ChEBI" id="CHEBI:49883"/>
        <label>1</label>
    </ligand>
</feature>
<feature type="domain" description="4Fe-4S ferredoxin-type" evidence="9">
    <location>
        <begin position="632"/>
        <end position="663"/>
    </location>
</feature>
<dbReference type="Pfam" id="PF01512">
    <property type="entry name" value="Complex1_51K"/>
    <property type="match status" value="1"/>
</dbReference>
<evidence type="ECO:0000313" key="11">
    <source>
        <dbReference type="Proteomes" id="UP000229307"/>
    </source>
</evidence>
<gene>
    <name evidence="8" type="primary">rnfC</name>
    <name evidence="10" type="ORF">COY52_04075</name>
</gene>
<dbReference type="Pfam" id="PF10531">
    <property type="entry name" value="SLBB"/>
    <property type="match status" value="1"/>
</dbReference>
<evidence type="ECO:0000313" key="10">
    <source>
        <dbReference type="EMBL" id="PIZ17557.1"/>
    </source>
</evidence>
<keyword evidence="3 8" id="KW-0479">Metal-binding</keyword>
<dbReference type="InterPro" id="IPR026902">
    <property type="entry name" value="RnfC_N"/>
</dbReference>
<keyword evidence="8" id="KW-1278">Translocase</keyword>
<feature type="binding site" evidence="8">
    <location>
        <position position="651"/>
    </location>
    <ligand>
        <name>[4Fe-4S] cluster</name>
        <dbReference type="ChEBI" id="CHEBI:49883"/>
        <label>1</label>
    </ligand>
</feature>
<evidence type="ECO:0000256" key="4">
    <source>
        <dbReference type="ARBA" id="ARBA00022737"/>
    </source>
</evidence>
<evidence type="ECO:0000256" key="5">
    <source>
        <dbReference type="ARBA" id="ARBA00022982"/>
    </source>
</evidence>
<dbReference type="Gene3D" id="3.40.50.11540">
    <property type="entry name" value="NADH-ubiquinone oxidoreductase 51kDa subunit"/>
    <property type="match status" value="1"/>
</dbReference>
<dbReference type="Pfam" id="PF12225">
    <property type="entry name" value="DUF5981"/>
    <property type="match status" value="1"/>
</dbReference>
<comment type="subcellular location">
    <subcellularLocation>
        <location evidence="8">Cell membrane</location>
        <topology evidence="8">Peripheral membrane protein</topology>
    </subcellularLocation>
</comment>
<evidence type="ECO:0000256" key="7">
    <source>
        <dbReference type="ARBA" id="ARBA00023014"/>
    </source>
</evidence>
<dbReference type="InterPro" id="IPR011538">
    <property type="entry name" value="Nuo51_FMN-bd"/>
</dbReference>
<comment type="cofactor">
    <cofactor evidence="8">
        <name>[4Fe-4S] cluster</name>
        <dbReference type="ChEBI" id="CHEBI:49883"/>
    </cofactor>
    <text evidence="8">Binds 2 [4Fe-4S] clusters per subunit.</text>
</comment>
<dbReference type="EC" id="7.-.-.-" evidence="8"/>
<dbReference type="Gene3D" id="3.30.70.20">
    <property type="match status" value="1"/>
</dbReference>
<feature type="domain" description="4Fe-4S ferredoxin-type" evidence="9">
    <location>
        <begin position="590"/>
        <end position="622"/>
    </location>
</feature>
<dbReference type="PROSITE" id="PS51379">
    <property type="entry name" value="4FE4S_FER_2"/>
    <property type="match status" value="2"/>
</dbReference>
<evidence type="ECO:0000256" key="3">
    <source>
        <dbReference type="ARBA" id="ARBA00022723"/>
    </source>
</evidence>
<feature type="binding site" evidence="8">
    <location>
        <position position="612"/>
    </location>
    <ligand>
        <name>[4Fe-4S] cluster</name>
        <dbReference type="ChEBI" id="CHEBI:49883"/>
        <label>2</label>
    </ligand>
</feature>
<proteinExistence type="inferred from homology"/>
<dbReference type="EMBL" id="PFMR01000106">
    <property type="protein sequence ID" value="PIZ17557.1"/>
    <property type="molecule type" value="Genomic_DNA"/>
</dbReference>
<evidence type="ECO:0000256" key="2">
    <source>
        <dbReference type="ARBA" id="ARBA00022485"/>
    </source>
</evidence>
<feature type="binding site" evidence="8">
    <location>
        <position position="647"/>
    </location>
    <ligand>
        <name>[4Fe-4S] cluster</name>
        <dbReference type="ChEBI" id="CHEBI:49883"/>
        <label>2</label>
    </ligand>
</feature>
<dbReference type="PANTHER" id="PTHR43034">
    <property type="entry name" value="ION-TRANSLOCATING OXIDOREDUCTASE COMPLEX SUBUNIT C"/>
    <property type="match status" value="1"/>
</dbReference>
<keyword evidence="4 8" id="KW-0677">Repeat</keyword>
<comment type="caution">
    <text evidence="10">The sequence shown here is derived from an EMBL/GenBank/DDBJ whole genome shotgun (WGS) entry which is preliminary data.</text>
</comment>
<dbReference type="HAMAP" id="MF_00461">
    <property type="entry name" value="RsxC_RnfC"/>
    <property type="match status" value="1"/>
</dbReference>
<keyword evidence="2 8" id="KW-0004">4Fe-4S</keyword>
<dbReference type="InterPro" id="IPR017896">
    <property type="entry name" value="4Fe4S_Fe-S-bd"/>
</dbReference>
<keyword evidence="8" id="KW-0472">Membrane</keyword>
<name>A0A2M7SDE2_9BACT</name>
<evidence type="ECO:0000256" key="6">
    <source>
        <dbReference type="ARBA" id="ARBA00023004"/>
    </source>
</evidence>
<comment type="function">
    <text evidence="8">Part of a membrane-bound complex that couples electron transfer with translocation of ions across the membrane.</text>
</comment>
<dbReference type="InterPro" id="IPR010208">
    <property type="entry name" value="Ion_transpt_RnfC/RsxC"/>
</dbReference>
<organism evidence="10 11">
    <name type="scientific">Candidatus Desantisbacteria bacterium CG_4_10_14_0_8_um_filter_48_22</name>
    <dbReference type="NCBI Taxonomy" id="1974543"/>
    <lineage>
        <taxon>Bacteria</taxon>
        <taxon>Candidatus Desantisiibacteriota</taxon>
    </lineage>
</organism>
<dbReference type="NCBIfam" id="NF003454">
    <property type="entry name" value="PRK05035.1"/>
    <property type="match status" value="1"/>
</dbReference>
<dbReference type="GO" id="GO:0005886">
    <property type="term" value="C:plasma membrane"/>
    <property type="evidence" value="ECO:0007669"/>
    <property type="project" value="UniProtKB-SubCell"/>
</dbReference>
<dbReference type="InterPro" id="IPR022026">
    <property type="entry name" value="DUF5981"/>
</dbReference>
<keyword evidence="6 8" id="KW-0408">Iron</keyword>
<dbReference type="Pfam" id="PF13375">
    <property type="entry name" value="RnfC_N"/>
    <property type="match status" value="1"/>
</dbReference>
<dbReference type="GO" id="GO:0046872">
    <property type="term" value="F:metal ion binding"/>
    <property type="evidence" value="ECO:0007669"/>
    <property type="project" value="UniProtKB-KW"/>
</dbReference>
<keyword evidence="7 8" id="KW-0411">Iron-sulfur</keyword>
<comment type="similarity">
    <text evidence="8">Belongs to the 4Fe4S bacterial-type ferredoxin family. RnfC subfamily.</text>
</comment>
<dbReference type="SUPFAM" id="SSF142019">
    <property type="entry name" value="Nqo1 FMN-binding domain-like"/>
    <property type="match status" value="1"/>
</dbReference>
<keyword evidence="8" id="KW-1003">Cell membrane</keyword>
<feature type="binding site" evidence="8">
    <location>
        <position position="602"/>
    </location>
    <ligand>
        <name>[4Fe-4S] cluster</name>
        <dbReference type="ChEBI" id="CHEBI:49883"/>
        <label>1</label>
    </ligand>
</feature>
<keyword evidence="1 8" id="KW-0813">Transport</keyword>
<dbReference type="GO" id="GO:0022900">
    <property type="term" value="P:electron transport chain"/>
    <property type="evidence" value="ECO:0007669"/>
    <property type="project" value="UniProtKB-UniRule"/>
</dbReference>
<feature type="binding site" evidence="8">
    <location>
        <position position="608"/>
    </location>
    <ligand>
        <name>[4Fe-4S] cluster</name>
        <dbReference type="ChEBI" id="CHEBI:49883"/>
        <label>1</label>
    </ligand>
</feature>
<protein>
    <recommendedName>
        <fullName evidence="8">Ion-translocating oxidoreductase complex subunit C</fullName>
        <ecNumber evidence="8">7.-.-.-</ecNumber>
    </recommendedName>
    <alternativeName>
        <fullName evidence="8">Rnf electron transport complex subunit C</fullName>
    </alternativeName>
</protein>
<evidence type="ECO:0000259" key="9">
    <source>
        <dbReference type="PROSITE" id="PS51379"/>
    </source>
</evidence>
<dbReference type="Pfam" id="PF12838">
    <property type="entry name" value="Fer4_7"/>
    <property type="match status" value="1"/>
</dbReference>
<comment type="subunit">
    <text evidence="8">The complex is composed of six subunits: RnfA, RnfB, RnfC, RnfD, RnfE and RnfG.</text>
</comment>
<dbReference type="PROSITE" id="PS00198">
    <property type="entry name" value="4FE4S_FER_1"/>
    <property type="match status" value="1"/>
</dbReference>
<dbReference type="Proteomes" id="UP000229307">
    <property type="component" value="Unassembled WGS sequence"/>
</dbReference>
<dbReference type="GO" id="GO:0009055">
    <property type="term" value="F:electron transfer activity"/>
    <property type="evidence" value="ECO:0007669"/>
    <property type="project" value="InterPro"/>
</dbReference>
<dbReference type="SUPFAM" id="SSF46548">
    <property type="entry name" value="alpha-helical ferredoxin"/>
    <property type="match status" value="1"/>
</dbReference>
<evidence type="ECO:0000256" key="8">
    <source>
        <dbReference type="HAMAP-Rule" id="MF_00461"/>
    </source>
</evidence>
<accession>A0A2M7SDE2</accession>
<dbReference type="InterPro" id="IPR017900">
    <property type="entry name" value="4Fe4S_Fe_S_CS"/>
</dbReference>
<reference evidence="11" key="1">
    <citation type="submission" date="2017-09" db="EMBL/GenBank/DDBJ databases">
        <title>Depth-based differentiation of microbial function through sediment-hosted aquifers and enrichment of novel symbionts in the deep terrestrial subsurface.</title>
        <authorList>
            <person name="Probst A.J."/>
            <person name="Ladd B."/>
            <person name="Jarett J.K."/>
            <person name="Geller-Mcgrath D.E."/>
            <person name="Sieber C.M.K."/>
            <person name="Emerson J.B."/>
            <person name="Anantharaman K."/>
            <person name="Thomas B.C."/>
            <person name="Malmstrom R."/>
            <person name="Stieglmeier M."/>
            <person name="Klingl A."/>
            <person name="Woyke T."/>
            <person name="Ryan C.M."/>
            <person name="Banfield J.F."/>
        </authorList>
    </citation>
    <scope>NUCLEOTIDE SEQUENCE [LARGE SCALE GENOMIC DNA]</scope>
</reference>
<keyword evidence="5 8" id="KW-0249">Electron transport</keyword>
<dbReference type="PANTHER" id="PTHR43034:SF2">
    <property type="entry name" value="ION-TRANSLOCATING OXIDOREDUCTASE COMPLEX SUBUNIT C"/>
    <property type="match status" value="1"/>
</dbReference>
<dbReference type="InterPro" id="IPR019554">
    <property type="entry name" value="Soluble_ligand-bd"/>
</dbReference>
<feature type="binding site" evidence="8">
    <location>
        <position position="644"/>
    </location>
    <ligand>
        <name>[4Fe-4S] cluster</name>
        <dbReference type="ChEBI" id="CHEBI:49883"/>
        <label>2</label>
    </ligand>
</feature>
<dbReference type="InterPro" id="IPR037225">
    <property type="entry name" value="Nuo51_FMN-bd_sf"/>
</dbReference>
<evidence type="ECO:0000256" key="1">
    <source>
        <dbReference type="ARBA" id="ARBA00022448"/>
    </source>
</evidence>
<dbReference type="GO" id="GO:0051539">
    <property type="term" value="F:4 iron, 4 sulfur cluster binding"/>
    <property type="evidence" value="ECO:0007669"/>
    <property type="project" value="UniProtKB-KW"/>
</dbReference>
<dbReference type="AlphaFoldDB" id="A0A2M7SDE2"/>
<feature type="binding site" evidence="8">
    <location>
        <position position="641"/>
    </location>
    <ligand>
        <name>[4Fe-4S] cluster</name>
        <dbReference type="ChEBI" id="CHEBI:49883"/>
        <label>2</label>
    </ligand>
</feature>